<keyword evidence="2" id="KW-1185">Reference proteome</keyword>
<name>A0A5B7DYA1_PORTR</name>
<organism evidence="1 2">
    <name type="scientific">Portunus trituberculatus</name>
    <name type="common">Swimming crab</name>
    <name type="synonym">Neptunus trituberculatus</name>
    <dbReference type="NCBI Taxonomy" id="210409"/>
    <lineage>
        <taxon>Eukaryota</taxon>
        <taxon>Metazoa</taxon>
        <taxon>Ecdysozoa</taxon>
        <taxon>Arthropoda</taxon>
        <taxon>Crustacea</taxon>
        <taxon>Multicrustacea</taxon>
        <taxon>Malacostraca</taxon>
        <taxon>Eumalacostraca</taxon>
        <taxon>Eucarida</taxon>
        <taxon>Decapoda</taxon>
        <taxon>Pleocyemata</taxon>
        <taxon>Brachyura</taxon>
        <taxon>Eubrachyura</taxon>
        <taxon>Portunoidea</taxon>
        <taxon>Portunidae</taxon>
        <taxon>Portuninae</taxon>
        <taxon>Portunus</taxon>
    </lineage>
</organism>
<evidence type="ECO:0000313" key="1">
    <source>
        <dbReference type="EMBL" id="MPC26601.1"/>
    </source>
</evidence>
<dbReference type="Proteomes" id="UP000324222">
    <property type="component" value="Unassembled WGS sequence"/>
</dbReference>
<dbReference type="EMBL" id="VSRR010001620">
    <property type="protein sequence ID" value="MPC26601.1"/>
    <property type="molecule type" value="Genomic_DNA"/>
</dbReference>
<protein>
    <submittedName>
        <fullName evidence="1">Uncharacterized protein</fullName>
    </submittedName>
</protein>
<reference evidence="1 2" key="1">
    <citation type="submission" date="2019-05" db="EMBL/GenBank/DDBJ databases">
        <title>Another draft genome of Portunus trituberculatus and its Hox gene families provides insights of decapod evolution.</title>
        <authorList>
            <person name="Jeong J.-H."/>
            <person name="Song I."/>
            <person name="Kim S."/>
            <person name="Choi T."/>
            <person name="Kim D."/>
            <person name="Ryu S."/>
            <person name="Kim W."/>
        </authorList>
    </citation>
    <scope>NUCLEOTIDE SEQUENCE [LARGE SCALE GENOMIC DNA]</scope>
    <source>
        <tissue evidence="1">Muscle</tissue>
    </source>
</reference>
<sequence>MEEPVKTASLSGWSLKGRKKMGHSYIFPRGSSLSGLPRPIYLLLVLLALSRRAAGSDVIRIVCTCSPPRLQTPLE</sequence>
<accession>A0A5B7DYA1</accession>
<comment type="caution">
    <text evidence="1">The sequence shown here is derived from an EMBL/GenBank/DDBJ whole genome shotgun (WGS) entry which is preliminary data.</text>
</comment>
<dbReference type="AlphaFoldDB" id="A0A5B7DYA1"/>
<evidence type="ECO:0000313" key="2">
    <source>
        <dbReference type="Proteomes" id="UP000324222"/>
    </source>
</evidence>
<gene>
    <name evidence="1" type="ORF">E2C01_019745</name>
</gene>
<proteinExistence type="predicted"/>